<organism evidence="2 3">
    <name type="scientific">Halpernia frigidisoli</name>
    <dbReference type="NCBI Taxonomy" id="1125876"/>
    <lineage>
        <taxon>Bacteria</taxon>
        <taxon>Pseudomonadati</taxon>
        <taxon>Bacteroidota</taxon>
        <taxon>Flavobacteriia</taxon>
        <taxon>Flavobacteriales</taxon>
        <taxon>Weeksellaceae</taxon>
        <taxon>Chryseobacterium group</taxon>
        <taxon>Halpernia</taxon>
    </lineage>
</organism>
<evidence type="ECO:0000313" key="3">
    <source>
        <dbReference type="Proteomes" id="UP000198931"/>
    </source>
</evidence>
<proteinExistence type="predicted"/>
<protein>
    <recommendedName>
        <fullName evidence="1">DUF6759 domain-containing protein</fullName>
    </recommendedName>
</protein>
<dbReference type="EMBL" id="FOQT01000002">
    <property type="protein sequence ID" value="SFI13036.1"/>
    <property type="molecule type" value="Genomic_DNA"/>
</dbReference>
<feature type="domain" description="DUF6759" evidence="1">
    <location>
        <begin position="51"/>
        <end position="142"/>
    </location>
</feature>
<dbReference type="Pfam" id="PF20545">
    <property type="entry name" value="DUF6759"/>
    <property type="match status" value="1"/>
</dbReference>
<dbReference type="STRING" id="1125876.SAMN05443292_1522"/>
<accession>A0A1I3FPF1</accession>
<gene>
    <name evidence="2" type="ORF">SAMN05443292_1522</name>
</gene>
<dbReference type="OrthoDB" id="1262221at2"/>
<dbReference type="PROSITE" id="PS51257">
    <property type="entry name" value="PROKAR_LIPOPROTEIN"/>
    <property type="match status" value="1"/>
</dbReference>
<dbReference type="AlphaFoldDB" id="A0A1I3FPF1"/>
<dbReference type="Proteomes" id="UP000198931">
    <property type="component" value="Unassembled WGS sequence"/>
</dbReference>
<name>A0A1I3FPF1_9FLAO</name>
<dbReference type="RefSeq" id="WP_090079512.1">
    <property type="nucleotide sequence ID" value="NZ_FOQT01000002.1"/>
</dbReference>
<sequence length="145" mass="16658">MKNFALFYLMLITFVGCESTNYRVIRNGVRVSKTIPTSTNEFERLMEKDKIGKTQRNGEVVSQLINEKPSDKSAAITIENTTNCNIVVRILGAKNYLLPIYKNDKNFILIDKGNYTFSSDFCRAKYYKQKSITESVVITLSEYLK</sequence>
<reference evidence="2 3" key="1">
    <citation type="submission" date="2016-10" db="EMBL/GenBank/DDBJ databases">
        <authorList>
            <person name="de Groot N.N."/>
        </authorList>
    </citation>
    <scope>NUCLEOTIDE SEQUENCE [LARGE SCALE GENOMIC DNA]</scope>
    <source>
        <strain evidence="2 3">DSM 26000</strain>
    </source>
</reference>
<keyword evidence="3" id="KW-1185">Reference proteome</keyword>
<dbReference type="InterPro" id="IPR046647">
    <property type="entry name" value="DUF6759"/>
</dbReference>
<evidence type="ECO:0000259" key="1">
    <source>
        <dbReference type="Pfam" id="PF20545"/>
    </source>
</evidence>
<evidence type="ECO:0000313" key="2">
    <source>
        <dbReference type="EMBL" id="SFI13036.1"/>
    </source>
</evidence>